<evidence type="ECO:0000313" key="1">
    <source>
        <dbReference type="EMBL" id="DAE32768.1"/>
    </source>
</evidence>
<proteinExistence type="predicted"/>
<protein>
    <submittedName>
        <fullName evidence="1">Uncharacterized protein</fullName>
    </submittedName>
</protein>
<sequence>MVKRKFKVGERYKSGYFADNDAVIEITEISGGTVFYKDVVGESIGLKHFQIGSIFSAALEKVDTTIVIYRNDNKVVALDKSTGEKAEANCNPADEFDFRTGAKLAFNRLMGEDAKPDNGVREVKRKAKVGEYIKVVYAMPCLIPYKNGDIFKVNCVTTSGCICKKSEENVGLWHKEYVVLENYEPEKEPEKKDEICVGDTVKVTNTSKQYNLYDTWSGLLGYKQNFVIGSDVKNEDEYKVLRIKKHDRFASTIALIQNPKTTQVFIIGIDGIKKVER</sequence>
<accession>A0A8S5RN39</accession>
<name>A0A8S5RN39_9VIRU</name>
<dbReference type="EMBL" id="BK059128">
    <property type="protein sequence ID" value="DAE32768.1"/>
    <property type="molecule type" value="Genomic_DNA"/>
</dbReference>
<reference evidence="1" key="1">
    <citation type="journal article" date="2021" name="Proc. Natl. Acad. Sci. U.S.A.">
        <title>A Catalog of Tens of Thousands of Viruses from Human Metagenomes Reveals Hidden Associations with Chronic Diseases.</title>
        <authorList>
            <person name="Tisza M.J."/>
            <person name="Buck C.B."/>
        </authorList>
    </citation>
    <scope>NUCLEOTIDE SEQUENCE</scope>
    <source>
        <strain evidence="1">CtFlR8</strain>
    </source>
</reference>
<organism evidence="1">
    <name type="scientific">virus sp. ctFlR8</name>
    <dbReference type="NCBI Taxonomy" id="2825811"/>
    <lineage>
        <taxon>Viruses</taxon>
    </lineage>
</organism>